<proteinExistence type="predicted"/>
<dbReference type="Proteomes" id="UP001055072">
    <property type="component" value="Unassembled WGS sequence"/>
</dbReference>
<evidence type="ECO:0000313" key="1">
    <source>
        <dbReference type="EMBL" id="KAI0090816.1"/>
    </source>
</evidence>
<protein>
    <submittedName>
        <fullName evidence="1">Uncharacterized protein</fullName>
    </submittedName>
</protein>
<accession>A0ACB8U9A4</accession>
<keyword evidence="2" id="KW-1185">Reference proteome</keyword>
<dbReference type="EMBL" id="MU274907">
    <property type="protein sequence ID" value="KAI0090816.1"/>
    <property type="molecule type" value="Genomic_DNA"/>
</dbReference>
<gene>
    <name evidence="1" type="ORF">BDY19DRAFT_738469</name>
</gene>
<comment type="caution">
    <text evidence="1">The sequence shown here is derived from an EMBL/GenBank/DDBJ whole genome shotgun (WGS) entry which is preliminary data.</text>
</comment>
<organism evidence="1 2">
    <name type="scientific">Irpex rosettiformis</name>
    <dbReference type="NCBI Taxonomy" id="378272"/>
    <lineage>
        <taxon>Eukaryota</taxon>
        <taxon>Fungi</taxon>
        <taxon>Dikarya</taxon>
        <taxon>Basidiomycota</taxon>
        <taxon>Agaricomycotina</taxon>
        <taxon>Agaricomycetes</taxon>
        <taxon>Polyporales</taxon>
        <taxon>Irpicaceae</taxon>
        <taxon>Irpex</taxon>
    </lineage>
</organism>
<sequence>MAPRPWHFHCLCLERVQALGRCRLTSRAPSSFTRLTENITHSAAGRLRSVCLWALDRSWANPRAECGFVRSSNCPEPHPSPREVTEALGIAKLVRLSTPGISTTSFQRNIVNLAVPQKADNWCESTCLERSILAGNGCPSVRDPPWSPLLHIHLQNRCGPGEVFGKYADNQSCFDVLFRSYSSTLLFMRTLIDRQFDARGATSEDFRRLEDDGLAH</sequence>
<name>A0ACB8U9A4_9APHY</name>
<evidence type="ECO:0000313" key="2">
    <source>
        <dbReference type="Proteomes" id="UP001055072"/>
    </source>
</evidence>
<reference evidence="1" key="1">
    <citation type="journal article" date="2021" name="Environ. Microbiol.">
        <title>Gene family expansions and transcriptome signatures uncover fungal adaptations to wood decay.</title>
        <authorList>
            <person name="Hage H."/>
            <person name="Miyauchi S."/>
            <person name="Viragh M."/>
            <person name="Drula E."/>
            <person name="Min B."/>
            <person name="Chaduli D."/>
            <person name="Navarro D."/>
            <person name="Favel A."/>
            <person name="Norest M."/>
            <person name="Lesage-Meessen L."/>
            <person name="Balint B."/>
            <person name="Merenyi Z."/>
            <person name="de Eugenio L."/>
            <person name="Morin E."/>
            <person name="Martinez A.T."/>
            <person name="Baldrian P."/>
            <person name="Stursova M."/>
            <person name="Martinez M.J."/>
            <person name="Novotny C."/>
            <person name="Magnuson J.K."/>
            <person name="Spatafora J.W."/>
            <person name="Maurice S."/>
            <person name="Pangilinan J."/>
            <person name="Andreopoulos W."/>
            <person name="LaButti K."/>
            <person name="Hundley H."/>
            <person name="Na H."/>
            <person name="Kuo A."/>
            <person name="Barry K."/>
            <person name="Lipzen A."/>
            <person name="Henrissat B."/>
            <person name="Riley R."/>
            <person name="Ahrendt S."/>
            <person name="Nagy L.G."/>
            <person name="Grigoriev I.V."/>
            <person name="Martin F."/>
            <person name="Rosso M.N."/>
        </authorList>
    </citation>
    <scope>NUCLEOTIDE SEQUENCE</scope>
    <source>
        <strain evidence="1">CBS 384.51</strain>
    </source>
</reference>